<sequence length="1006" mass="112700">MKVSKKNYWLYTLIFVGLVVGVYGIFILTGKSFIWEGDGLAQHYPVLEKFYTWLHGGSLSGWSWNLGLGADKLTTFSYYVLGDPFSYLIWFFPKHHIEMGYNLLILLRLYVSGLAFMLFARQRHFKPGSQMLGTLTYTFTGYSLYVSIRHPFFLLPMILFPLLAYGIDHIYAGKTWLPLAIFTGLALVSNFYFAYILAIGSLFYAVLRYLSIRETIHQKGWPLITKLVGAGLLGFLLAGVLFIPSLIGVLTSTRATGNFANGYFIYPISYYLRLPNALITTGNPMRFWANLGLAGLTFLSLMYVVRHARRYLWFDIGLLILGVGSLLPEVAAIMNGGTTPSQRWLLLGCLAFSLAVMHFIDALPRLDRSDISAMIAGTLVLLGLVWAANGFIFSNQTHDLVVYGILLLTLGAIAVGHFYQWSRHRVIWTLLGLLCVNIIANGYGYFSPNAGGASNQLLHRGVATKFQKNFYDGAEDYVKAQPGFKRSSISKYYYYSNDAKTNMGMNLGAHDIMSYFSIQDGSVGEFSEELANSQFKMNKPINQADSRTTMSNLLGVNYIFARSNQLKTQAFPYGYVPVKKNGKVLTYKDRPVHDLGNNYNTVILKSKYALPLAYLQTKQLSAKQFAQLNGSDKEQALTYGALTDQKVPGVKTATYRSHSRSLGYQTRADRSTVLDNLKQVATFRKQGNQMDPAKITTTKSSLMQTNQDRAVHITDDKARLKRLTGQNRQALAQNKQTNQQSLHKMISDNQNMPVTYRLHLNDPKQAKGTELYLELDGIKADRLSVRDKYQAAKNTKAFGNQAFSGIERINQLRSGLWNQSDGAYSVTATTSNNVSSFNQLGQTNLSDYQPKHHVLLNLGYSNKTRRNIKLTFQGVKSLSFKSAKVIAVPFGSQYAKRMTHLQQQGLQGLHVQENRVTGTAHAAQTSVLTTSIPYNSGWKLTVDGKQQPITKVNVGFVGARLTAGTHKIALTYRTPGQRVGMLMTALGILGLLIAGGYYYWWYRRRR</sequence>
<feature type="transmembrane region" description="Helical" evidence="1">
    <location>
        <begin position="192"/>
        <end position="211"/>
    </location>
</feature>
<feature type="transmembrane region" description="Helical" evidence="1">
    <location>
        <begin position="99"/>
        <end position="120"/>
    </location>
</feature>
<organism evidence="2 3">
    <name type="scientific">Levilactobacillus tujiorum</name>
    <dbReference type="NCBI Taxonomy" id="2912243"/>
    <lineage>
        <taxon>Bacteria</taxon>
        <taxon>Bacillati</taxon>
        <taxon>Bacillota</taxon>
        <taxon>Bacilli</taxon>
        <taxon>Lactobacillales</taxon>
        <taxon>Lactobacillaceae</taxon>
        <taxon>Levilactobacillus</taxon>
    </lineage>
</organism>
<dbReference type="PANTHER" id="PTHR38454:SF1">
    <property type="entry name" value="INTEGRAL MEMBRANE PROTEIN"/>
    <property type="match status" value="1"/>
</dbReference>
<feature type="transmembrane region" description="Helical" evidence="1">
    <location>
        <begin position="152"/>
        <end position="172"/>
    </location>
</feature>
<feature type="transmembrane region" description="Helical" evidence="1">
    <location>
        <begin position="426"/>
        <end position="446"/>
    </location>
</feature>
<keyword evidence="1" id="KW-0472">Membrane</keyword>
<accession>A0ABX1L5W0</accession>
<dbReference type="InterPro" id="IPR018580">
    <property type="entry name" value="Uncharacterised_YfhO"/>
</dbReference>
<comment type="caution">
    <text evidence="2">The sequence shown here is derived from an EMBL/GenBank/DDBJ whole genome shotgun (WGS) entry which is preliminary data.</text>
</comment>
<dbReference type="Pfam" id="PF09586">
    <property type="entry name" value="YfhO"/>
    <property type="match status" value="1"/>
</dbReference>
<evidence type="ECO:0000256" key="1">
    <source>
        <dbReference type="SAM" id="Phobius"/>
    </source>
</evidence>
<feature type="transmembrane region" description="Helical" evidence="1">
    <location>
        <begin position="223"/>
        <end position="247"/>
    </location>
</feature>
<proteinExistence type="predicted"/>
<dbReference type="Proteomes" id="UP000707477">
    <property type="component" value="Unassembled WGS sequence"/>
</dbReference>
<feature type="transmembrane region" description="Helical" evidence="1">
    <location>
        <begin position="76"/>
        <end position="93"/>
    </location>
</feature>
<feature type="transmembrane region" description="Helical" evidence="1">
    <location>
        <begin position="375"/>
        <end position="394"/>
    </location>
</feature>
<feature type="transmembrane region" description="Helical" evidence="1">
    <location>
        <begin position="979"/>
        <end position="1000"/>
    </location>
</feature>
<evidence type="ECO:0000313" key="2">
    <source>
        <dbReference type="EMBL" id="NLR29659.1"/>
    </source>
</evidence>
<dbReference type="PANTHER" id="PTHR38454">
    <property type="entry name" value="INTEGRAL MEMBRANE PROTEIN-RELATED"/>
    <property type="match status" value="1"/>
</dbReference>
<reference evidence="2 3" key="1">
    <citation type="submission" date="2020-03" db="EMBL/GenBank/DDBJ databases">
        <authorList>
            <person name="Zhang Z."/>
            <person name="Guo Z."/>
            <person name="Hou Q."/>
            <person name="Shen X."/>
        </authorList>
    </citation>
    <scope>NUCLEOTIDE SEQUENCE [LARGE SCALE GENOMIC DNA]</scope>
    <source>
        <strain evidence="2 3">HBUAS51329</strain>
    </source>
</reference>
<feature type="transmembrane region" description="Helical" evidence="1">
    <location>
        <begin position="344"/>
        <end position="363"/>
    </location>
</feature>
<protein>
    <submittedName>
        <fullName evidence="2">YfhO family protein</fullName>
    </submittedName>
</protein>
<keyword evidence="1" id="KW-1133">Transmembrane helix</keyword>
<gene>
    <name evidence="2" type="ORF">HEQ44_05620</name>
</gene>
<keyword evidence="1" id="KW-0812">Transmembrane</keyword>
<feature type="transmembrane region" description="Helical" evidence="1">
    <location>
        <begin position="9"/>
        <end position="30"/>
    </location>
</feature>
<keyword evidence="3" id="KW-1185">Reference proteome</keyword>
<dbReference type="EMBL" id="JAAVSD010000012">
    <property type="protein sequence ID" value="NLR29659.1"/>
    <property type="molecule type" value="Genomic_DNA"/>
</dbReference>
<feature type="transmembrane region" description="Helical" evidence="1">
    <location>
        <begin position="312"/>
        <end position="332"/>
    </location>
</feature>
<feature type="transmembrane region" description="Helical" evidence="1">
    <location>
        <begin position="287"/>
        <end position="305"/>
    </location>
</feature>
<evidence type="ECO:0000313" key="3">
    <source>
        <dbReference type="Proteomes" id="UP000707477"/>
    </source>
</evidence>
<name>A0ABX1L5W0_9LACO</name>
<dbReference type="RefSeq" id="WP_168849549.1">
    <property type="nucleotide sequence ID" value="NZ_JAAVSD010000012.1"/>
</dbReference>
<feature type="transmembrane region" description="Helical" evidence="1">
    <location>
        <begin position="400"/>
        <end position="419"/>
    </location>
</feature>